<protein>
    <submittedName>
        <fullName evidence="2">Uncharacterized protein</fullName>
    </submittedName>
</protein>
<reference evidence="2" key="3">
    <citation type="journal article" date="2017" name="Nature">
        <title>Genome sequence of the progenitor of the wheat D genome Aegilops tauschii.</title>
        <authorList>
            <person name="Luo M.C."/>
            <person name="Gu Y.Q."/>
            <person name="Puiu D."/>
            <person name="Wang H."/>
            <person name="Twardziok S.O."/>
            <person name="Deal K.R."/>
            <person name="Huo N."/>
            <person name="Zhu T."/>
            <person name="Wang L."/>
            <person name="Wang Y."/>
            <person name="McGuire P.E."/>
            <person name="Liu S."/>
            <person name="Long H."/>
            <person name="Ramasamy R.K."/>
            <person name="Rodriguez J.C."/>
            <person name="Van S.L."/>
            <person name="Yuan L."/>
            <person name="Wang Z."/>
            <person name="Xia Z."/>
            <person name="Xiao L."/>
            <person name="Anderson O.D."/>
            <person name="Ouyang S."/>
            <person name="Liang Y."/>
            <person name="Zimin A.V."/>
            <person name="Pertea G."/>
            <person name="Qi P."/>
            <person name="Bennetzen J.L."/>
            <person name="Dai X."/>
            <person name="Dawson M.W."/>
            <person name="Muller H.G."/>
            <person name="Kugler K."/>
            <person name="Rivarola-Duarte L."/>
            <person name="Spannagl M."/>
            <person name="Mayer K.F.X."/>
            <person name="Lu F.H."/>
            <person name="Bevan M.W."/>
            <person name="Leroy P."/>
            <person name="Li P."/>
            <person name="You F.M."/>
            <person name="Sun Q."/>
            <person name="Liu Z."/>
            <person name="Lyons E."/>
            <person name="Wicker T."/>
            <person name="Salzberg S.L."/>
            <person name="Devos K.M."/>
            <person name="Dvorak J."/>
        </authorList>
    </citation>
    <scope>NUCLEOTIDE SEQUENCE [LARGE SCALE GENOMIC DNA]</scope>
    <source>
        <strain evidence="2">cv. AL8/78</strain>
    </source>
</reference>
<dbReference type="AlphaFoldDB" id="A0A453NBC2"/>
<keyword evidence="3" id="KW-1185">Reference proteome</keyword>
<feature type="region of interest" description="Disordered" evidence="1">
    <location>
        <begin position="1"/>
        <end position="113"/>
    </location>
</feature>
<accession>A0A453NBC2</accession>
<sequence length="113" mass="12759">EPLSSRRWISSRIAESRNPIPFPGPAQNREELVPRAATRSAADVPPPPPRPRTEASPSSYRTSLLRCPRRPPFDLPARGHRRAPRRRRSWPEPEQEQQLIPLPSPKPLAVSPA</sequence>
<evidence type="ECO:0000256" key="1">
    <source>
        <dbReference type="SAM" id="MobiDB-lite"/>
    </source>
</evidence>
<reference evidence="3" key="2">
    <citation type="journal article" date="2017" name="Nat. Plants">
        <title>The Aegilops tauschii genome reveals multiple impacts of transposons.</title>
        <authorList>
            <person name="Zhao G."/>
            <person name="Zou C."/>
            <person name="Li K."/>
            <person name="Wang K."/>
            <person name="Li T."/>
            <person name="Gao L."/>
            <person name="Zhang X."/>
            <person name="Wang H."/>
            <person name="Yang Z."/>
            <person name="Liu X."/>
            <person name="Jiang W."/>
            <person name="Mao L."/>
            <person name="Kong X."/>
            <person name="Jiao Y."/>
            <person name="Jia J."/>
        </authorList>
    </citation>
    <scope>NUCLEOTIDE SEQUENCE [LARGE SCALE GENOMIC DNA]</scope>
    <source>
        <strain evidence="3">cv. AL8/78</strain>
    </source>
</reference>
<reference evidence="2" key="5">
    <citation type="journal article" date="2021" name="G3 (Bethesda)">
        <title>Aegilops tauschii genome assembly Aet v5.0 features greater sequence contiguity and improved annotation.</title>
        <authorList>
            <person name="Wang L."/>
            <person name="Zhu T."/>
            <person name="Rodriguez J.C."/>
            <person name="Deal K.R."/>
            <person name="Dubcovsky J."/>
            <person name="McGuire P.E."/>
            <person name="Lux T."/>
            <person name="Spannagl M."/>
            <person name="Mayer K.F.X."/>
            <person name="Baldrich P."/>
            <person name="Meyers B.C."/>
            <person name="Huo N."/>
            <person name="Gu Y.Q."/>
            <person name="Zhou H."/>
            <person name="Devos K.M."/>
            <person name="Bennetzen J.L."/>
            <person name="Unver T."/>
            <person name="Budak H."/>
            <person name="Gulick P.J."/>
            <person name="Galiba G."/>
            <person name="Kalapos B."/>
            <person name="Nelson D.R."/>
            <person name="Li P."/>
            <person name="You F.M."/>
            <person name="Luo M.C."/>
            <person name="Dvorak J."/>
        </authorList>
    </citation>
    <scope>NUCLEOTIDE SEQUENCE [LARGE SCALE GENOMIC DNA]</scope>
    <source>
        <strain evidence="2">cv. AL8/78</strain>
    </source>
</reference>
<dbReference type="Proteomes" id="UP000015105">
    <property type="component" value="Chromosome 6D"/>
</dbReference>
<dbReference type="EnsemblPlants" id="AET6Gv20302900.1">
    <property type="protein sequence ID" value="AET6Gv20302900.1"/>
    <property type="gene ID" value="AET6Gv20302900"/>
</dbReference>
<reference evidence="2" key="4">
    <citation type="submission" date="2019-03" db="UniProtKB">
        <authorList>
            <consortium name="EnsemblPlants"/>
        </authorList>
    </citation>
    <scope>IDENTIFICATION</scope>
</reference>
<reference evidence="3" key="1">
    <citation type="journal article" date="2014" name="Science">
        <title>Ancient hybridizations among the ancestral genomes of bread wheat.</title>
        <authorList>
            <consortium name="International Wheat Genome Sequencing Consortium,"/>
            <person name="Marcussen T."/>
            <person name="Sandve S.R."/>
            <person name="Heier L."/>
            <person name="Spannagl M."/>
            <person name="Pfeifer M."/>
            <person name="Jakobsen K.S."/>
            <person name="Wulff B.B."/>
            <person name="Steuernagel B."/>
            <person name="Mayer K.F."/>
            <person name="Olsen O.A."/>
        </authorList>
    </citation>
    <scope>NUCLEOTIDE SEQUENCE [LARGE SCALE GENOMIC DNA]</scope>
    <source>
        <strain evidence="3">cv. AL8/78</strain>
    </source>
</reference>
<evidence type="ECO:0000313" key="2">
    <source>
        <dbReference type="EnsemblPlants" id="AET6Gv20302900.1"/>
    </source>
</evidence>
<name>A0A453NBC2_AEGTS</name>
<evidence type="ECO:0000313" key="3">
    <source>
        <dbReference type="Proteomes" id="UP000015105"/>
    </source>
</evidence>
<proteinExistence type="predicted"/>
<dbReference type="Gramene" id="AET6Gv20302900.1">
    <property type="protein sequence ID" value="AET6Gv20302900.1"/>
    <property type="gene ID" value="AET6Gv20302900"/>
</dbReference>
<organism evidence="2 3">
    <name type="scientific">Aegilops tauschii subsp. strangulata</name>
    <name type="common">Goatgrass</name>
    <dbReference type="NCBI Taxonomy" id="200361"/>
    <lineage>
        <taxon>Eukaryota</taxon>
        <taxon>Viridiplantae</taxon>
        <taxon>Streptophyta</taxon>
        <taxon>Embryophyta</taxon>
        <taxon>Tracheophyta</taxon>
        <taxon>Spermatophyta</taxon>
        <taxon>Magnoliopsida</taxon>
        <taxon>Liliopsida</taxon>
        <taxon>Poales</taxon>
        <taxon>Poaceae</taxon>
        <taxon>BOP clade</taxon>
        <taxon>Pooideae</taxon>
        <taxon>Triticodae</taxon>
        <taxon>Triticeae</taxon>
        <taxon>Triticinae</taxon>
        <taxon>Aegilops</taxon>
    </lineage>
</organism>
<feature type="compositionally biased region" description="Basic residues" evidence="1">
    <location>
        <begin position="78"/>
        <end position="88"/>
    </location>
</feature>